<dbReference type="AlphaFoldDB" id="A0AAJ6B9K8"/>
<gene>
    <name evidence="1" type="ORF">P0Y58_15255</name>
</gene>
<sequence length="115" mass="12418">MTVSELAVLFVFSTFALDVSAWGHDLSPDDDGEKVIIRVKVPSGLAAREVQAIYRSTVCTFVAYEVNGDPYARDSFKQLDVQSMREAGTDILRTDLAVDGGGSCRWKLSNANGAG</sequence>
<proteinExistence type="predicted"/>
<evidence type="ECO:0000313" key="2">
    <source>
        <dbReference type="Proteomes" id="UP001216329"/>
    </source>
</evidence>
<protein>
    <submittedName>
        <fullName evidence="1">Uncharacterized protein</fullName>
    </submittedName>
</protein>
<dbReference type="EMBL" id="CP119325">
    <property type="protein sequence ID" value="WEK28267.1"/>
    <property type="molecule type" value="Genomic_DNA"/>
</dbReference>
<organism evidence="1 2">
    <name type="scientific">Candidatus Pseudomonas phytovorans</name>
    <dbReference type="NCBI Taxonomy" id="3121377"/>
    <lineage>
        <taxon>Bacteria</taxon>
        <taxon>Pseudomonadati</taxon>
        <taxon>Pseudomonadota</taxon>
        <taxon>Gammaproteobacteria</taxon>
        <taxon>Pseudomonadales</taxon>
        <taxon>Pseudomonadaceae</taxon>
        <taxon>Pseudomonas</taxon>
    </lineage>
</organism>
<evidence type="ECO:0000313" key="1">
    <source>
        <dbReference type="EMBL" id="WEK28267.1"/>
    </source>
</evidence>
<accession>A0AAJ6B9K8</accession>
<name>A0AAJ6B9K8_9PSED</name>
<reference evidence="1" key="1">
    <citation type="submission" date="2023-03" db="EMBL/GenBank/DDBJ databases">
        <title>Andean soil-derived lignocellulolytic bacterial consortium as a source of novel taxa and putative plastic-active enzymes.</title>
        <authorList>
            <person name="Diaz-Garcia L."/>
            <person name="Chuvochina M."/>
            <person name="Feuerriegel G."/>
            <person name="Bunk B."/>
            <person name="Sproer C."/>
            <person name="Streit W.R."/>
            <person name="Rodriguez L.M."/>
            <person name="Overmann J."/>
            <person name="Jimenez D.J."/>
        </authorList>
    </citation>
    <scope>NUCLEOTIDE SEQUENCE</scope>
    <source>
        <strain evidence="1">MAG 876</strain>
    </source>
</reference>
<dbReference type="Proteomes" id="UP001216329">
    <property type="component" value="Chromosome"/>
</dbReference>